<evidence type="ECO:0000256" key="3">
    <source>
        <dbReference type="ARBA" id="ARBA00023157"/>
    </source>
</evidence>
<dbReference type="Gene3D" id="1.20.1070.10">
    <property type="entry name" value="Rhodopsin 7-helix transmembrane proteins"/>
    <property type="match status" value="1"/>
</dbReference>
<feature type="compositionally biased region" description="Basic residues" evidence="6">
    <location>
        <begin position="23"/>
        <end position="37"/>
    </location>
</feature>
<keyword evidence="8" id="KW-1185">Reference proteome</keyword>
<evidence type="ECO:0000313" key="8">
    <source>
        <dbReference type="Proteomes" id="UP000887561"/>
    </source>
</evidence>
<keyword evidence="7" id="KW-0812">Transmembrane</keyword>
<keyword evidence="7" id="KW-1133">Transmembrane helix</keyword>
<comment type="subcellular location">
    <subcellularLocation>
        <location evidence="1">Membrane</location>
        <topology evidence="1">Multi-pass membrane protein</topology>
    </subcellularLocation>
</comment>
<reference evidence="9" key="1">
    <citation type="submission" date="2022-11" db="UniProtKB">
        <authorList>
            <consortium name="WormBaseParasite"/>
        </authorList>
    </citation>
    <scope>IDENTIFICATION</scope>
</reference>
<evidence type="ECO:0000256" key="5">
    <source>
        <dbReference type="ARBA" id="ARBA00023224"/>
    </source>
</evidence>
<evidence type="ECO:0000256" key="7">
    <source>
        <dbReference type="SAM" id="Phobius"/>
    </source>
</evidence>
<dbReference type="GO" id="GO:0004930">
    <property type="term" value="F:G protein-coupled receptor activity"/>
    <property type="evidence" value="ECO:0007669"/>
    <property type="project" value="UniProtKB-KW"/>
</dbReference>
<dbReference type="Proteomes" id="UP000887561">
    <property type="component" value="Unplaced"/>
</dbReference>
<accession>A0A915LYH3</accession>
<dbReference type="GO" id="GO:0005886">
    <property type="term" value="C:plasma membrane"/>
    <property type="evidence" value="ECO:0007669"/>
    <property type="project" value="TreeGrafter"/>
</dbReference>
<dbReference type="PANTHER" id="PTHR24248:SF125">
    <property type="entry name" value="DOPAMINE D2-LIKE RECEPTOR"/>
    <property type="match status" value="1"/>
</dbReference>
<feature type="transmembrane region" description="Helical" evidence="7">
    <location>
        <begin position="47"/>
        <end position="71"/>
    </location>
</feature>
<dbReference type="WBParaSite" id="scaffold2324_cov248.g4663">
    <property type="protein sequence ID" value="scaffold2324_cov248.g4663"/>
    <property type="gene ID" value="scaffold2324_cov248.g4663"/>
</dbReference>
<dbReference type="SUPFAM" id="SSF81321">
    <property type="entry name" value="Family A G protein-coupled receptor-like"/>
    <property type="match status" value="1"/>
</dbReference>
<evidence type="ECO:0000256" key="2">
    <source>
        <dbReference type="ARBA" id="ARBA00023040"/>
    </source>
</evidence>
<evidence type="ECO:0000313" key="9">
    <source>
        <dbReference type="WBParaSite" id="scaffold2324_cov248.g4663"/>
    </source>
</evidence>
<dbReference type="GO" id="GO:0045202">
    <property type="term" value="C:synapse"/>
    <property type="evidence" value="ECO:0007669"/>
    <property type="project" value="GOC"/>
</dbReference>
<keyword evidence="5" id="KW-0807">Transducer</keyword>
<dbReference type="PANTHER" id="PTHR24248">
    <property type="entry name" value="ADRENERGIC RECEPTOR-RELATED G-PROTEIN COUPLED RECEPTOR"/>
    <property type="match status" value="1"/>
</dbReference>
<dbReference type="GO" id="GO:0001591">
    <property type="term" value="F:dopamine neurotransmitter receptor activity, coupled via Gi/Go"/>
    <property type="evidence" value="ECO:0007669"/>
    <property type="project" value="TreeGrafter"/>
</dbReference>
<dbReference type="AlphaFoldDB" id="A0A915LYH3"/>
<evidence type="ECO:0000256" key="1">
    <source>
        <dbReference type="ARBA" id="ARBA00004141"/>
    </source>
</evidence>
<keyword evidence="7" id="KW-0472">Membrane</keyword>
<name>A0A915LYH3_MELJA</name>
<evidence type="ECO:0000256" key="4">
    <source>
        <dbReference type="ARBA" id="ARBA00023170"/>
    </source>
</evidence>
<sequence length="108" mass="12819">MKFKEKQKLQLRGNTPVTQGSRRDRHASLRRKVYKSQRKEKRATKTLGIVVDLGWCQIGFGPFFYTTWIGYMNSFMNPVIYTIFNAEFRRAFKSLLLGRRPANIMRRI</sequence>
<protein>
    <submittedName>
        <fullName evidence="9">G-protein coupled receptors family 1 profile domain-containing protein</fullName>
    </submittedName>
</protein>
<keyword evidence="4" id="KW-0675">Receptor</keyword>
<organism evidence="8 9">
    <name type="scientific">Meloidogyne javanica</name>
    <name type="common">Root-knot nematode worm</name>
    <dbReference type="NCBI Taxonomy" id="6303"/>
    <lineage>
        <taxon>Eukaryota</taxon>
        <taxon>Metazoa</taxon>
        <taxon>Ecdysozoa</taxon>
        <taxon>Nematoda</taxon>
        <taxon>Chromadorea</taxon>
        <taxon>Rhabditida</taxon>
        <taxon>Tylenchina</taxon>
        <taxon>Tylenchomorpha</taxon>
        <taxon>Tylenchoidea</taxon>
        <taxon>Meloidogynidae</taxon>
        <taxon>Meloidogyninae</taxon>
        <taxon>Meloidogyne</taxon>
        <taxon>Meloidogyne incognita group</taxon>
    </lineage>
</organism>
<keyword evidence="2" id="KW-0297">G-protein coupled receptor</keyword>
<proteinExistence type="predicted"/>
<feature type="region of interest" description="Disordered" evidence="6">
    <location>
        <begin position="1"/>
        <end position="37"/>
    </location>
</feature>
<evidence type="ECO:0000256" key="6">
    <source>
        <dbReference type="SAM" id="MobiDB-lite"/>
    </source>
</evidence>
<keyword evidence="3" id="KW-1015">Disulfide bond</keyword>